<dbReference type="Proteomes" id="UP000543174">
    <property type="component" value="Unassembled WGS sequence"/>
</dbReference>
<reference evidence="2" key="1">
    <citation type="submission" date="2020-08" db="EMBL/GenBank/DDBJ databases">
        <title>Functional genomics of gut bacteria from endangered species of beetles.</title>
        <authorList>
            <person name="Carlos-Shanley C."/>
        </authorList>
    </citation>
    <scope>NUCLEOTIDE SEQUENCE [LARGE SCALE GENOMIC DNA]</scope>
    <source>
        <strain evidence="2">S00060</strain>
    </source>
</reference>
<protein>
    <submittedName>
        <fullName evidence="2">Uncharacterized protein</fullName>
    </submittedName>
</protein>
<name>A0A7W3RDP7_PRIAR</name>
<evidence type="ECO:0000313" key="2">
    <source>
        <dbReference type="EMBL" id="MBA9037503.1"/>
    </source>
</evidence>
<sequence length="50" mass="5641">MTLNQGNKTKHIAKGRTEKDDMTMQVEKKQHEAQSTSLSHNNCRANLDGD</sequence>
<dbReference type="EMBL" id="JACJHT010000001">
    <property type="protein sequence ID" value="MBA9037503.1"/>
    <property type="molecule type" value="Genomic_DNA"/>
</dbReference>
<evidence type="ECO:0000313" key="3">
    <source>
        <dbReference type="Proteomes" id="UP000543174"/>
    </source>
</evidence>
<comment type="caution">
    <text evidence="2">The sequence shown here is derived from an EMBL/GenBank/DDBJ whole genome shotgun (WGS) entry which is preliminary data.</text>
</comment>
<gene>
    <name evidence="2" type="ORF">HNP21_000592</name>
</gene>
<feature type="compositionally biased region" description="Basic and acidic residues" evidence="1">
    <location>
        <begin position="15"/>
        <end position="32"/>
    </location>
</feature>
<feature type="compositionally biased region" description="Polar residues" evidence="1">
    <location>
        <begin position="33"/>
        <end position="44"/>
    </location>
</feature>
<proteinExistence type="predicted"/>
<accession>A0A7W3RDP7</accession>
<dbReference type="AlphaFoldDB" id="A0A7W3RDP7"/>
<feature type="region of interest" description="Disordered" evidence="1">
    <location>
        <begin position="1"/>
        <end position="50"/>
    </location>
</feature>
<keyword evidence="3" id="KW-1185">Reference proteome</keyword>
<dbReference type="RefSeq" id="WP_013057831.1">
    <property type="nucleotide sequence ID" value="NZ_CP194346.1"/>
</dbReference>
<evidence type="ECO:0000256" key="1">
    <source>
        <dbReference type="SAM" id="MobiDB-lite"/>
    </source>
</evidence>
<organism evidence="2 3">
    <name type="scientific">Priestia aryabhattai</name>
    <name type="common">Bacillus aryabhattai</name>
    <dbReference type="NCBI Taxonomy" id="412384"/>
    <lineage>
        <taxon>Bacteria</taxon>
        <taxon>Bacillati</taxon>
        <taxon>Bacillota</taxon>
        <taxon>Bacilli</taxon>
        <taxon>Bacillales</taxon>
        <taxon>Bacillaceae</taxon>
        <taxon>Priestia</taxon>
    </lineage>
</organism>